<dbReference type="Proteomes" id="UP000281128">
    <property type="component" value="Unassembled WGS sequence"/>
</dbReference>
<dbReference type="AlphaFoldDB" id="A0A3A8B844"/>
<dbReference type="EMBL" id="RAPE01000004">
    <property type="protein sequence ID" value="RKF13526.1"/>
    <property type="molecule type" value="Genomic_DNA"/>
</dbReference>
<proteinExistence type="predicted"/>
<accession>A0A3A8B844</accession>
<sequence length="69" mass="8206">MKARTLDLKHICEQFAKGGRYQVLFTKNSDGKKSIQTRPMRRDTSVLRDFRLSKKLQQKLEEKPRKLEV</sequence>
<comment type="caution">
    <text evidence="1">The sequence shown here is derived from an EMBL/GenBank/DDBJ whole genome shotgun (WGS) entry which is preliminary data.</text>
</comment>
<reference evidence="1 2" key="1">
    <citation type="submission" date="2018-09" db="EMBL/GenBank/DDBJ databases">
        <title>Roseovarius spongiae sp. nov., isolated from a marine sponge.</title>
        <authorList>
            <person name="Zhuang L."/>
            <person name="Luo L."/>
        </authorList>
    </citation>
    <scope>NUCLEOTIDE SEQUENCE [LARGE SCALE GENOMIC DNA]</scope>
    <source>
        <strain evidence="1 2">HN-E21</strain>
    </source>
</reference>
<evidence type="ECO:0000313" key="2">
    <source>
        <dbReference type="Proteomes" id="UP000281128"/>
    </source>
</evidence>
<organism evidence="1 2">
    <name type="scientific">Roseovarius spongiae</name>
    <dbReference type="NCBI Taxonomy" id="2320272"/>
    <lineage>
        <taxon>Bacteria</taxon>
        <taxon>Pseudomonadati</taxon>
        <taxon>Pseudomonadota</taxon>
        <taxon>Alphaproteobacteria</taxon>
        <taxon>Rhodobacterales</taxon>
        <taxon>Roseobacteraceae</taxon>
        <taxon>Roseovarius</taxon>
    </lineage>
</organism>
<name>A0A3A8B844_9RHOB</name>
<keyword evidence="2" id="KW-1185">Reference proteome</keyword>
<gene>
    <name evidence="1" type="ORF">D6850_14660</name>
</gene>
<protein>
    <submittedName>
        <fullName evidence="1">Uncharacterized protein</fullName>
    </submittedName>
</protein>
<evidence type="ECO:0000313" key="1">
    <source>
        <dbReference type="EMBL" id="RKF13526.1"/>
    </source>
</evidence>